<keyword evidence="1" id="KW-1133">Transmembrane helix</keyword>
<proteinExistence type="predicted"/>
<feature type="transmembrane region" description="Helical" evidence="1">
    <location>
        <begin position="113"/>
        <end position="133"/>
    </location>
</feature>
<comment type="caution">
    <text evidence="3">The sequence shown here is derived from an EMBL/GenBank/DDBJ whole genome shotgun (WGS) entry which is preliminary data.</text>
</comment>
<feature type="signal peptide" evidence="2">
    <location>
        <begin position="1"/>
        <end position="30"/>
    </location>
</feature>
<organism evidence="3 4">
    <name type="scientific">Paragonimus skrjabini miyazakii</name>
    <dbReference type="NCBI Taxonomy" id="59628"/>
    <lineage>
        <taxon>Eukaryota</taxon>
        <taxon>Metazoa</taxon>
        <taxon>Spiralia</taxon>
        <taxon>Lophotrochozoa</taxon>
        <taxon>Platyhelminthes</taxon>
        <taxon>Trematoda</taxon>
        <taxon>Digenea</taxon>
        <taxon>Plagiorchiida</taxon>
        <taxon>Troglotremata</taxon>
        <taxon>Troglotrematidae</taxon>
        <taxon>Paragonimus</taxon>
    </lineage>
</organism>
<feature type="transmembrane region" description="Helical" evidence="1">
    <location>
        <begin position="88"/>
        <end position="107"/>
    </location>
</feature>
<accession>A0A8S9YP52</accession>
<gene>
    <name evidence="3" type="ORF">EG68_04948</name>
</gene>
<dbReference type="Proteomes" id="UP000822476">
    <property type="component" value="Unassembled WGS sequence"/>
</dbReference>
<keyword evidence="1" id="KW-0812">Transmembrane</keyword>
<feature type="transmembrane region" description="Helical" evidence="1">
    <location>
        <begin position="44"/>
        <end position="67"/>
    </location>
</feature>
<reference evidence="3" key="1">
    <citation type="submission" date="2019-07" db="EMBL/GenBank/DDBJ databases">
        <title>Annotation for the trematode Paragonimus miyazaki's.</title>
        <authorList>
            <person name="Choi Y.-J."/>
        </authorList>
    </citation>
    <scope>NUCLEOTIDE SEQUENCE</scope>
    <source>
        <strain evidence="3">Japan</strain>
    </source>
</reference>
<evidence type="ECO:0000313" key="4">
    <source>
        <dbReference type="Proteomes" id="UP000822476"/>
    </source>
</evidence>
<name>A0A8S9YP52_9TREM</name>
<keyword evidence="2" id="KW-0732">Signal</keyword>
<dbReference type="EMBL" id="JTDE01002909">
    <property type="protein sequence ID" value="KAF7256705.1"/>
    <property type="molecule type" value="Genomic_DNA"/>
</dbReference>
<dbReference type="OrthoDB" id="6257051at2759"/>
<dbReference type="AlphaFoldDB" id="A0A8S9YP52"/>
<protein>
    <submittedName>
        <fullName evidence="3">Uncharacterized protein</fullName>
    </submittedName>
</protein>
<feature type="chain" id="PRO_5035923473" evidence="2">
    <location>
        <begin position="31"/>
        <end position="143"/>
    </location>
</feature>
<keyword evidence="1" id="KW-0472">Membrane</keyword>
<evidence type="ECO:0000256" key="1">
    <source>
        <dbReference type="SAM" id="Phobius"/>
    </source>
</evidence>
<evidence type="ECO:0000256" key="2">
    <source>
        <dbReference type="SAM" id="SignalP"/>
    </source>
</evidence>
<sequence length="143" mass="15665">MAGGVANAKHLHLPLLTLSIGLLSYALATADWPCGNLLTQCFKTIQIYVVLILLLAGLAGLGLIFMIDVFGMCNTKWIPGVFCETFKMLILIVAASSVMVGNLLYTYWKLPHWSYTISVIGGVVATQISLFRYPCCGRITLHR</sequence>
<evidence type="ECO:0000313" key="3">
    <source>
        <dbReference type="EMBL" id="KAF7256705.1"/>
    </source>
</evidence>
<keyword evidence="4" id="KW-1185">Reference proteome</keyword>